<keyword evidence="3" id="KW-1185">Reference proteome</keyword>
<accession>A0ABX7XCN5</accession>
<evidence type="ECO:0000256" key="1">
    <source>
        <dbReference type="SAM" id="SignalP"/>
    </source>
</evidence>
<proteinExistence type="predicted"/>
<dbReference type="Proteomes" id="UP000672011">
    <property type="component" value="Chromosome"/>
</dbReference>
<reference evidence="2 3" key="1">
    <citation type="journal article" date="2021" name="Int. J. Syst. Evol. Microbiol.">
        <title>Faecalibacter bovis sp. nov., isolated from cow faeces.</title>
        <authorList>
            <person name="Li F."/>
            <person name="Zhao W."/>
            <person name="Hong Q."/>
            <person name="Shao Q."/>
            <person name="Song J."/>
            <person name="Yang S."/>
        </authorList>
    </citation>
    <scope>NUCLEOTIDE SEQUENCE [LARGE SCALE GENOMIC DNA]</scope>
    <source>
        <strain evidence="2 3">ZY171143</strain>
    </source>
</reference>
<dbReference type="EMBL" id="CP072842">
    <property type="protein sequence ID" value="QTV05676.1"/>
    <property type="molecule type" value="Genomic_DNA"/>
</dbReference>
<organism evidence="2 3">
    <name type="scientific">Faecalibacter bovis</name>
    <dbReference type="NCBI Taxonomy" id="2898187"/>
    <lineage>
        <taxon>Bacteria</taxon>
        <taxon>Pseudomonadati</taxon>
        <taxon>Bacteroidota</taxon>
        <taxon>Flavobacteriia</taxon>
        <taxon>Flavobacteriales</taxon>
        <taxon>Weeksellaceae</taxon>
        <taxon>Faecalibacter</taxon>
    </lineage>
</organism>
<sequence length="263" mass="31069">MKSLALKYSLILTLISFQFVQAQYKITDSIFFETANISKITSNALGDIHLILNEKELIKIKKDKSIKSYPLNKIVTKIDSNLSLKTFLVYNYQELQILDDNLNPIQDRINLNKYNIFPSAISVSDSQTLWYFDPIELRLIQWNYQLKSMINKSNMLFFKEGDTTIEEIYQTKNRIFLKSQNWIYEFDFFGNSKNTILLNTHEKYCFSRDYIHLLDDNSLTTINLVNHEISTVDNFFNVKDFTMSDDQLFVIKNKGLYIYTRIN</sequence>
<name>A0ABX7XCN5_9FLAO</name>
<gene>
    <name evidence="2" type="ORF">J9309_13065</name>
</gene>
<feature type="chain" id="PRO_5046052010" evidence="1">
    <location>
        <begin position="23"/>
        <end position="263"/>
    </location>
</feature>
<evidence type="ECO:0000313" key="3">
    <source>
        <dbReference type="Proteomes" id="UP000672011"/>
    </source>
</evidence>
<protein>
    <submittedName>
        <fullName evidence="2">Uncharacterized protein</fullName>
    </submittedName>
</protein>
<keyword evidence="1" id="KW-0732">Signal</keyword>
<feature type="signal peptide" evidence="1">
    <location>
        <begin position="1"/>
        <end position="22"/>
    </location>
</feature>
<dbReference type="RefSeq" id="WP_230476321.1">
    <property type="nucleotide sequence ID" value="NZ_CP072842.1"/>
</dbReference>
<reference evidence="3" key="2">
    <citation type="submission" date="2021-04" db="EMBL/GenBank/DDBJ databases">
        <title>Taxonomy of Flavobacteriaceae bacterium ZY171143.</title>
        <authorList>
            <person name="Li F."/>
        </authorList>
    </citation>
    <scope>NUCLEOTIDE SEQUENCE [LARGE SCALE GENOMIC DNA]</scope>
    <source>
        <strain evidence="3">ZY171143</strain>
    </source>
</reference>
<evidence type="ECO:0000313" key="2">
    <source>
        <dbReference type="EMBL" id="QTV05676.1"/>
    </source>
</evidence>